<comment type="catalytic activity">
    <reaction evidence="1">
        <text>S-ubiquitinyl-[E2 ubiquitin-conjugating enzyme]-L-cysteine + [acceptor protein]-L-lysine = [E2 ubiquitin-conjugating enzyme]-L-cysteine + N(6)-ubiquitinyl-[acceptor protein]-L-lysine.</text>
        <dbReference type="EC" id="2.3.2.27"/>
    </reaction>
</comment>
<dbReference type="Gene3D" id="3.30.40.10">
    <property type="entry name" value="Zinc/RING finger domain, C3HC4 (zinc finger)"/>
    <property type="match status" value="1"/>
</dbReference>
<feature type="region of interest" description="Disordered" evidence="12">
    <location>
        <begin position="1"/>
        <end position="84"/>
    </location>
</feature>
<keyword evidence="5" id="KW-0808">Transferase</keyword>
<evidence type="ECO:0000256" key="9">
    <source>
        <dbReference type="ARBA" id="ARBA00022833"/>
    </source>
</evidence>
<dbReference type="PROSITE" id="PS51081">
    <property type="entry name" value="ZF_SIAH"/>
    <property type="match status" value="1"/>
</dbReference>
<name>A0ABC8Z969_9POAL</name>
<feature type="compositionally biased region" description="Acidic residues" evidence="12">
    <location>
        <begin position="65"/>
        <end position="82"/>
    </location>
</feature>
<evidence type="ECO:0000256" key="1">
    <source>
        <dbReference type="ARBA" id="ARBA00000900"/>
    </source>
</evidence>
<comment type="pathway">
    <text evidence="2">Protein modification; protein ubiquitination.</text>
</comment>
<evidence type="ECO:0000256" key="4">
    <source>
        <dbReference type="ARBA" id="ARBA00012483"/>
    </source>
</evidence>
<dbReference type="InterPro" id="IPR013083">
    <property type="entry name" value="Znf_RING/FYVE/PHD"/>
</dbReference>
<evidence type="ECO:0000256" key="2">
    <source>
        <dbReference type="ARBA" id="ARBA00004906"/>
    </source>
</evidence>
<dbReference type="EMBL" id="OZ075128">
    <property type="protein sequence ID" value="CAL4957850.1"/>
    <property type="molecule type" value="Genomic_DNA"/>
</dbReference>
<evidence type="ECO:0000313" key="14">
    <source>
        <dbReference type="EMBL" id="CAL4957850.1"/>
    </source>
</evidence>
<evidence type="ECO:0000256" key="12">
    <source>
        <dbReference type="SAM" id="MobiDB-lite"/>
    </source>
</evidence>
<dbReference type="CDD" id="cd16571">
    <property type="entry name" value="RING-HC_SIAHs"/>
    <property type="match status" value="1"/>
</dbReference>
<dbReference type="PANTHER" id="PTHR46632">
    <property type="entry name" value="E3 UBIQUITIN-PROTEIN LIGASE SINA-LIKE 4"/>
    <property type="match status" value="1"/>
</dbReference>
<dbReference type="Pfam" id="PF21362">
    <property type="entry name" value="Sina_RING"/>
    <property type="match status" value="1"/>
</dbReference>
<comment type="function">
    <text evidence="10">E3 ubiquitin-protein ligase that mediates ubiquitination and subsequent proteasomal degradation of target proteins. E3 ubiquitin ligases accept ubiquitin from an E2 ubiquitin-conjugating enzyme in the form of a thioester and then directly transfers the ubiquitin to targeted substrates. It probably triggers the ubiquitin-mediated degradation of different substrates.</text>
</comment>
<dbReference type="GO" id="GO:0008270">
    <property type="term" value="F:zinc ion binding"/>
    <property type="evidence" value="ECO:0007669"/>
    <property type="project" value="UniProtKB-KW"/>
</dbReference>
<dbReference type="PANTHER" id="PTHR46632:SF18">
    <property type="entry name" value="OS01G0122200 PROTEIN"/>
    <property type="match status" value="1"/>
</dbReference>
<protein>
    <recommendedName>
        <fullName evidence="4">RING-type E3 ubiquitin transferase</fullName>
        <ecNumber evidence="4">2.3.2.27</ecNumber>
    </recommendedName>
</protein>
<evidence type="ECO:0000313" key="15">
    <source>
        <dbReference type="Proteomes" id="UP001497457"/>
    </source>
</evidence>
<accession>A0ABC8Z969</accession>
<feature type="compositionally biased region" description="Low complexity" evidence="12">
    <location>
        <begin position="21"/>
        <end position="30"/>
    </location>
</feature>
<comment type="similarity">
    <text evidence="3">Belongs to the SINA (Seven in absentia) family.</text>
</comment>
<keyword evidence="9" id="KW-0862">Zinc</keyword>
<keyword evidence="6" id="KW-0479">Metal-binding</keyword>
<keyword evidence="7 11" id="KW-0863">Zinc-finger</keyword>
<evidence type="ECO:0000256" key="10">
    <source>
        <dbReference type="ARBA" id="ARBA00024004"/>
    </source>
</evidence>
<dbReference type="EC" id="2.3.2.27" evidence="4"/>
<dbReference type="InterPro" id="IPR013010">
    <property type="entry name" value="Znf_SIAH"/>
</dbReference>
<dbReference type="Proteomes" id="UP001497457">
    <property type="component" value="Chromosome 18b"/>
</dbReference>
<sequence>MHRGIEDGTGGASIGNCLLGPAASVSPASPISTEPSPMEDGGDRSSAKKARLQPPPGFRVKQEVPAEEEEEEVQAEQQEEEASGGRALMAVDAAAAAARSEQVTVRIDRDMLHCPLCTLPLKPPIFQCEVGHLACGGCHGQLPTNQCHSCDGGGGGAYARCPAMDAFVAKVVVPCPHQAHGCGASVVYYLAADHGSACPHAPCPCTEPGCVFAGSPPALLAHLAAPPHSWPVDEVRYGETLRLRVPEHDARRLLLAAAEEDGGAGAGADPSVFVLAVGDRGARIVPVAVACVRAPGAAAAGPQYTCKMWATGGKGAATGKVESVLVDTEVPSAASAGGEEDEEAAFLPVPRKMLRGASRQLLLSVRIDRASS</sequence>
<keyword evidence="8" id="KW-0833">Ubl conjugation pathway</keyword>
<evidence type="ECO:0000256" key="3">
    <source>
        <dbReference type="ARBA" id="ARBA00009119"/>
    </source>
</evidence>
<feature type="domain" description="SIAH-type" evidence="13">
    <location>
        <begin position="170"/>
        <end position="228"/>
    </location>
</feature>
<reference evidence="14" key="1">
    <citation type="submission" date="2024-10" db="EMBL/GenBank/DDBJ databases">
        <authorList>
            <person name="Ryan C."/>
        </authorList>
    </citation>
    <scope>NUCLEOTIDE SEQUENCE [LARGE SCALE GENOMIC DNA]</scope>
</reference>
<organism evidence="14 15">
    <name type="scientific">Urochloa decumbens</name>
    <dbReference type="NCBI Taxonomy" id="240449"/>
    <lineage>
        <taxon>Eukaryota</taxon>
        <taxon>Viridiplantae</taxon>
        <taxon>Streptophyta</taxon>
        <taxon>Embryophyta</taxon>
        <taxon>Tracheophyta</taxon>
        <taxon>Spermatophyta</taxon>
        <taxon>Magnoliopsida</taxon>
        <taxon>Liliopsida</taxon>
        <taxon>Poales</taxon>
        <taxon>Poaceae</taxon>
        <taxon>PACMAD clade</taxon>
        <taxon>Panicoideae</taxon>
        <taxon>Panicodae</taxon>
        <taxon>Paniceae</taxon>
        <taxon>Melinidinae</taxon>
        <taxon>Urochloa</taxon>
    </lineage>
</organism>
<evidence type="ECO:0000256" key="6">
    <source>
        <dbReference type="ARBA" id="ARBA00022723"/>
    </source>
</evidence>
<evidence type="ECO:0000256" key="7">
    <source>
        <dbReference type="ARBA" id="ARBA00022771"/>
    </source>
</evidence>
<dbReference type="InterPro" id="IPR049548">
    <property type="entry name" value="Sina-like_RING"/>
</dbReference>
<dbReference type="InterPro" id="IPR044286">
    <property type="entry name" value="SINL_plant"/>
</dbReference>
<dbReference type="SUPFAM" id="SSF49599">
    <property type="entry name" value="TRAF domain-like"/>
    <property type="match status" value="1"/>
</dbReference>
<keyword evidence="15" id="KW-1185">Reference proteome</keyword>
<evidence type="ECO:0000256" key="8">
    <source>
        <dbReference type="ARBA" id="ARBA00022786"/>
    </source>
</evidence>
<evidence type="ECO:0000256" key="11">
    <source>
        <dbReference type="PROSITE-ProRule" id="PRU00455"/>
    </source>
</evidence>
<evidence type="ECO:0000259" key="13">
    <source>
        <dbReference type="PROSITE" id="PS51081"/>
    </source>
</evidence>
<dbReference type="GO" id="GO:0061630">
    <property type="term" value="F:ubiquitin protein ligase activity"/>
    <property type="evidence" value="ECO:0007669"/>
    <property type="project" value="UniProtKB-EC"/>
</dbReference>
<proteinExistence type="inferred from homology"/>
<gene>
    <name evidence="14" type="ORF">URODEC1_LOCUS42780</name>
</gene>
<dbReference type="AlphaFoldDB" id="A0ABC8Z969"/>
<evidence type="ECO:0000256" key="5">
    <source>
        <dbReference type="ARBA" id="ARBA00022679"/>
    </source>
</evidence>